<feature type="region of interest" description="Disordered" evidence="1">
    <location>
        <begin position="136"/>
        <end position="200"/>
    </location>
</feature>
<dbReference type="InterPro" id="IPR039599">
    <property type="entry name" value="RBM48"/>
</dbReference>
<dbReference type="PANTHER" id="PTHR20957:SF0">
    <property type="entry name" value="RNA-BINDING PROTEIN 48"/>
    <property type="match status" value="1"/>
</dbReference>
<gene>
    <name evidence="2" type="ORF">H310_09125</name>
</gene>
<reference evidence="2" key="1">
    <citation type="submission" date="2013-12" db="EMBL/GenBank/DDBJ databases">
        <title>The Genome Sequence of Aphanomyces invadans NJM9701.</title>
        <authorList>
            <consortium name="The Broad Institute Genomics Platform"/>
            <person name="Russ C."/>
            <person name="Tyler B."/>
            <person name="van West P."/>
            <person name="Dieguez-Uribeondo J."/>
            <person name="Young S.K."/>
            <person name="Zeng Q."/>
            <person name="Gargeya S."/>
            <person name="Fitzgerald M."/>
            <person name="Abouelleil A."/>
            <person name="Alvarado L."/>
            <person name="Chapman S.B."/>
            <person name="Gainer-Dewar J."/>
            <person name="Goldberg J."/>
            <person name="Griggs A."/>
            <person name="Gujja S."/>
            <person name="Hansen M."/>
            <person name="Howarth C."/>
            <person name="Imamovic A."/>
            <person name="Ireland A."/>
            <person name="Larimer J."/>
            <person name="McCowan C."/>
            <person name="Murphy C."/>
            <person name="Pearson M."/>
            <person name="Poon T.W."/>
            <person name="Priest M."/>
            <person name="Roberts A."/>
            <person name="Saif S."/>
            <person name="Shea T."/>
            <person name="Sykes S."/>
            <person name="Wortman J."/>
            <person name="Nusbaum C."/>
            <person name="Birren B."/>
        </authorList>
    </citation>
    <scope>NUCLEOTIDE SEQUENCE [LARGE SCALE GENOMIC DNA]</scope>
    <source>
        <strain evidence="2">NJM9701</strain>
    </source>
</reference>
<evidence type="ECO:0000256" key="1">
    <source>
        <dbReference type="SAM" id="MobiDB-lite"/>
    </source>
</evidence>
<evidence type="ECO:0008006" key="3">
    <source>
        <dbReference type="Google" id="ProtNLM"/>
    </source>
</evidence>
<protein>
    <recommendedName>
        <fullName evidence="3">RRM domain-containing protein</fullName>
    </recommendedName>
</protein>
<accession>A0A024TWN3</accession>
<dbReference type="GO" id="GO:0005654">
    <property type="term" value="C:nucleoplasm"/>
    <property type="evidence" value="ECO:0007669"/>
    <property type="project" value="TreeGrafter"/>
</dbReference>
<dbReference type="GeneID" id="20086175"/>
<organism evidence="2">
    <name type="scientific">Aphanomyces invadans</name>
    <dbReference type="NCBI Taxonomy" id="157072"/>
    <lineage>
        <taxon>Eukaryota</taxon>
        <taxon>Sar</taxon>
        <taxon>Stramenopiles</taxon>
        <taxon>Oomycota</taxon>
        <taxon>Saprolegniomycetes</taxon>
        <taxon>Saprolegniales</taxon>
        <taxon>Verrucalvaceae</taxon>
        <taxon>Aphanomyces</taxon>
    </lineage>
</organism>
<dbReference type="SUPFAM" id="SSF54928">
    <property type="entry name" value="RNA-binding domain, RBD"/>
    <property type="match status" value="1"/>
</dbReference>
<dbReference type="VEuPathDB" id="FungiDB:H310_09125"/>
<dbReference type="Gene3D" id="3.30.70.330">
    <property type="match status" value="1"/>
</dbReference>
<dbReference type="eggNOG" id="KOG4197">
    <property type="taxonomic scope" value="Eukaryota"/>
</dbReference>
<feature type="region of interest" description="Disordered" evidence="1">
    <location>
        <begin position="1"/>
        <end position="24"/>
    </location>
</feature>
<feature type="compositionally biased region" description="Polar residues" evidence="1">
    <location>
        <begin position="170"/>
        <end position="180"/>
    </location>
</feature>
<dbReference type="InterPro" id="IPR012677">
    <property type="entry name" value="Nucleotide-bd_a/b_plait_sf"/>
</dbReference>
<evidence type="ECO:0000313" key="2">
    <source>
        <dbReference type="EMBL" id="ETV97772.1"/>
    </source>
</evidence>
<sequence length="200" mass="22964">MANVVPRYRQRNPRHGPREGAGQAKAYTVNEESRYILVRNIPALGATEELLQRLGEFGRVERHRLEDDHDDASEYIDVLWVQFDTVTASRRAKALAVKNPFYGSVLQISYLPQDEQPTDTRSKLDERRKLLQDRYRAHQRRHAMPDIIGPLLPQTQPRHQALPPPDTHTSRQFSLASSSAEADPSPLPQVPPSHNKRRRI</sequence>
<dbReference type="RefSeq" id="XP_008873333.1">
    <property type="nucleotide sequence ID" value="XM_008875111.1"/>
</dbReference>
<proteinExistence type="predicted"/>
<dbReference type="EMBL" id="KI913971">
    <property type="protein sequence ID" value="ETV97772.1"/>
    <property type="molecule type" value="Genomic_DNA"/>
</dbReference>
<dbReference type="OrthoDB" id="78358at2759"/>
<dbReference type="AlphaFoldDB" id="A0A024TWN3"/>
<dbReference type="GO" id="GO:0003676">
    <property type="term" value="F:nucleic acid binding"/>
    <property type="evidence" value="ECO:0007669"/>
    <property type="project" value="InterPro"/>
</dbReference>
<dbReference type="PANTHER" id="PTHR20957">
    <property type="entry name" value="RNA-BINDING PROTEIN 48"/>
    <property type="match status" value="1"/>
</dbReference>
<name>A0A024TWN3_9STRA</name>
<dbReference type="InterPro" id="IPR035979">
    <property type="entry name" value="RBD_domain_sf"/>
</dbReference>